<keyword evidence="3" id="KW-0862">Zinc</keyword>
<name>A0A6P8U031_GYMAC</name>
<evidence type="ECO:0000256" key="2">
    <source>
        <dbReference type="ARBA" id="ARBA00022771"/>
    </source>
</evidence>
<dbReference type="Proteomes" id="UP000515161">
    <property type="component" value="Unplaced"/>
</dbReference>
<dbReference type="OrthoDB" id="413122at2759"/>
<protein>
    <submittedName>
        <fullName evidence="7">Uncharacterized protein LOC117544706 isoform X1</fullName>
    </submittedName>
</protein>
<organism evidence="6 7">
    <name type="scientific">Gymnodraco acuticeps</name>
    <name type="common">Antarctic dragonfish</name>
    <dbReference type="NCBI Taxonomy" id="8218"/>
    <lineage>
        <taxon>Eukaryota</taxon>
        <taxon>Metazoa</taxon>
        <taxon>Chordata</taxon>
        <taxon>Craniata</taxon>
        <taxon>Vertebrata</taxon>
        <taxon>Euteleostomi</taxon>
        <taxon>Actinopterygii</taxon>
        <taxon>Neopterygii</taxon>
        <taxon>Teleostei</taxon>
        <taxon>Neoteleostei</taxon>
        <taxon>Acanthomorphata</taxon>
        <taxon>Eupercaria</taxon>
        <taxon>Perciformes</taxon>
        <taxon>Notothenioidei</taxon>
        <taxon>Bathydraconidae</taxon>
        <taxon>Gymnodraco</taxon>
    </lineage>
</organism>
<feature type="domain" description="PHD-type" evidence="5">
    <location>
        <begin position="231"/>
        <end position="277"/>
    </location>
</feature>
<evidence type="ECO:0000259" key="5">
    <source>
        <dbReference type="PROSITE" id="PS50016"/>
    </source>
</evidence>
<dbReference type="SUPFAM" id="SSF57903">
    <property type="entry name" value="FYVE/PHD zinc finger"/>
    <property type="match status" value="1"/>
</dbReference>
<keyword evidence="6" id="KW-1185">Reference proteome</keyword>
<proteinExistence type="predicted"/>
<accession>A0A6P8U031</accession>
<dbReference type="PROSITE" id="PS01359">
    <property type="entry name" value="ZF_PHD_1"/>
    <property type="match status" value="1"/>
</dbReference>
<dbReference type="PROSITE" id="PS50016">
    <property type="entry name" value="ZF_PHD_2"/>
    <property type="match status" value="1"/>
</dbReference>
<dbReference type="InterPro" id="IPR019787">
    <property type="entry name" value="Znf_PHD-finger"/>
</dbReference>
<dbReference type="InterPro" id="IPR038765">
    <property type="entry name" value="Papain-like_cys_pep_sf"/>
</dbReference>
<evidence type="ECO:0000256" key="1">
    <source>
        <dbReference type="ARBA" id="ARBA00022723"/>
    </source>
</evidence>
<dbReference type="RefSeq" id="XP_034069918.1">
    <property type="nucleotide sequence ID" value="XM_034214027.1"/>
</dbReference>
<evidence type="ECO:0000313" key="7">
    <source>
        <dbReference type="RefSeq" id="XP_034069918.1"/>
    </source>
</evidence>
<dbReference type="Gene3D" id="3.30.40.10">
    <property type="entry name" value="Zinc/RING finger domain, C3HC4 (zinc finger)"/>
    <property type="match status" value="1"/>
</dbReference>
<evidence type="ECO:0000256" key="3">
    <source>
        <dbReference type="ARBA" id="ARBA00022833"/>
    </source>
</evidence>
<dbReference type="GO" id="GO:0008270">
    <property type="term" value="F:zinc ion binding"/>
    <property type="evidence" value="ECO:0007669"/>
    <property type="project" value="UniProtKB-KW"/>
</dbReference>
<sequence>MQYYYICCVYMYLLSNNTLHSVSKIATEWCERTGCAVTPGHNQYKSSDSAPTLRLENNWPQQRREAEVVDHLVINAYLTLIVRKFNQRNDGQAAVIDSYAMTAIWKHKFGRIRVDPMAHTVIVGIVNENHHWMLVVMYPHEKKTLFLDPLGEGKGKMKVCLQSTRAFMRMKGCKVSRWTCSTLPHNRQQDLKFAENILLGEAIEFESSQKAVHELRLDIATSLLREPDDLSRLCFYCGVEEQDEQHWICCDICQRWYHHQCVQRPPVAQPYLCPGCT</sequence>
<keyword evidence="1" id="KW-0479">Metal-binding</keyword>
<evidence type="ECO:0000313" key="6">
    <source>
        <dbReference type="Proteomes" id="UP000515161"/>
    </source>
</evidence>
<dbReference type="InterPro" id="IPR011011">
    <property type="entry name" value="Znf_FYVE_PHD"/>
</dbReference>
<dbReference type="GeneID" id="117544706"/>
<dbReference type="Gene3D" id="3.40.395.10">
    <property type="entry name" value="Adenoviral Proteinase, Chain A"/>
    <property type="match status" value="1"/>
</dbReference>
<dbReference type="InterPro" id="IPR019786">
    <property type="entry name" value="Zinc_finger_PHD-type_CS"/>
</dbReference>
<reference evidence="7" key="1">
    <citation type="submission" date="2025-08" db="UniProtKB">
        <authorList>
            <consortium name="RefSeq"/>
        </authorList>
    </citation>
    <scope>IDENTIFICATION</scope>
</reference>
<dbReference type="InterPro" id="IPR013083">
    <property type="entry name" value="Znf_RING/FYVE/PHD"/>
</dbReference>
<dbReference type="InParanoid" id="A0A6P8U031"/>
<gene>
    <name evidence="7" type="primary">LOC117544706</name>
</gene>
<keyword evidence="2 4" id="KW-0863">Zinc-finger</keyword>
<dbReference type="AlphaFoldDB" id="A0A6P8U031"/>
<evidence type="ECO:0000256" key="4">
    <source>
        <dbReference type="PROSITE-ProRule" id="PRU00146"/>
    </source>
</evidence>
<dbReference type="SUPFAM" id="SSF54001">
    <property type="entry name" value="Cysteine proteinases"/>
    <property type="match status" value="1"/>
</dbReference>
<dbReference type="KEGG" id="gacu:117544706"/>